<evidence type="ECO:0000259" key="1">
    <source>
        <dbReference type="Pfam" id="PF13847"/>
    </source>
</evidence>
<accession>A0A4Y8P995</accession>
<keyword evidence="2" id="KW-0489">Methyltransferase</keyword>
<organism evidence="2 3">
    <name type="scientific">Methylacidiphilum caldifontis</name>
    <dbReference type="NCBI Taxonomy" id="2795386"/>
    <lineage>
        <taxon>Bacteria</taxon>
        <taxon>Pseudomonadati</taxon>
        <taxon>Verrucomicrobiota</taxon>
        <taxon>Methylacidiphilae</taxon>
        <taxon>Methylacidiphilales</taxon>
        <taxon>Methylacidiphilaceae</taxon>
        <taxon>Methylacidiphilum (ex Ratnadevi et al. 2023)</taxon>
    </lineage>
</organism>
<dbReference type="AlphaFoldDB" id="A0A4Y8P995"/>
<dbReference type="InterPro" id="IPR050508">
    <property type="entry name" value="Methyltransf_Superfamily"/>
</dbReference>
<dbReference type="GO" id="GO:0032259">
    <property type="term" value="P:methylation"/>
    <property type="evidence" value="ECO:0007669"/>
    <property type="project" value="UniProtKB-KW"/>
</dbReference>
<dbReference type="Pfam" id="PF13847">
    <property type="entry name" value="Methyltransf_31"/>
    <property type="match status" value="1"/>
</dbReference>
<keyword evidence="2" id="KW-0808">Transferase</keyword>
<proteinExistence type="predicted"/>
<dbReference type="CDD" id="cd02440">
    <property type="entry name" value="AdoMet_MTases"/>
    <property type="match status" value="1"/>
</dbReference>
<comment type="caution">
    <text evidence="2">The sequence shown here is derived from an EMBL/GenBank/DDBJ whole genome shotgun (WGS) entry which is preliminary data.</text>
</comment>
<feature type="domain" description="Methyltransferase" evidence="1">
    <location>
        <begin position="144"/>
        <end position="262"/>
    </location>
</feature>
<sequence length="315" mass="36022">MEKIKEKIVRLGLFDEKFYIHAYPEVLRLGVCPLDHYLEMGWKEGKNPCRTFNTSWYLENNPDVAQSGDNPLIHYIEFGIFEGRIPAPSFCWNKRLDYPSYIKGLFSLYDKEKAASLAVGGSDQYQTMGNILLRLVISHGKLGAGMSLLDVGCGSGRLAYALFGSELSDQVQYIGIDIVPELLDYARQKCQRPNFVFLYNDKFKIPLDNEQVDLVCFFSVLTHLLQEEAVIMLKEARRVLKAKGKILFTYLNFFSKDHKQLFSQRVTHMENKVAPLLLDIYITPELALEYGHAVDMKALYNGPSECGQYLCVLEK</sequence>
<protein>
    <submittedName>
        <fullName evidence="2">SAM-dependent methyltransferase</fullName>
    </submittedName>
</protein>
<dbReference type="InterPro" id="IPR029063">
    <property type="entry name" value="SAM-dependent_MTases_sf"/>
</dbReference>
<name>A0A4Y8P995_9BACT</name>
<dbReference type="OrthoDB" id="9808140at2"/>
<keyword evidence="3" id="KW-1185">Reference proteome</keyword>
<reference evidence="2 3" key="1">
    <citation type="submission" date="2016-05" db="EMBL/GenBank/DDBJ databases">
        <title>Diversity and Homogeneity among Thermoacidophilic Verrucomicrobia Methanotrophs Linked with Geographical Origin.</title>
        <authorList>
            <person name="Erikstad H.-A."/>
            <person name="Smestad N.B."/>
            <person name="Ceballos R.M."/>
            <person name="Birkeland N.-K."/>
        </authorList>
    </citation>
    <scope>NUCLEOTIDE SEQUENCE [LARGE SCALE GENOMIC DNA]</scope>
    <source>
        <strain evidence="2 3">Phi</strain>
    </source>
</reference>
<evidence type="ECO:0000313" key="3">
    <source>
        <dbReference type="Proteomes" id="UP000297713"/>
    </source>
</evidence>
<dbReference type="InterPro" id="IPR025714">
    <property type="entry name" value="Methyltranfer_dom"/>
</dbReference>
<dbReference type="GO" id="GO:0008168">
    <property type="term" value="F:methyltransferase activity"/>
    <property type="evidence" value="ECO:0007669"/>
    <property type="project" value="UniProtKB-KW"/>
</dbReference>
<dbReference type="SUPFAM" id="SSF53335">
    <property type="entry name" value="S-adenosyl-L-methionine-dependent methyltransferases"/>
    <property type="match status" value="1"/>
</dbReference>
<dbReference type="PANTHER" id="PTHR42912">
    <property type="entry name" value="METHYLTRANSFERASE"/>
    <property type="match status" value="1"/>
</dbReference>
<dbReference type="EMBL" id="LXQC01000165">
    <property type="protein sequence ID" value="TFE66980.1"/>
    <property type="molecule type" value="Genomic_DNA"/>
</dbReference>
<dbReference type="Gene3D" id="3.40.50.150">
    <property type="entry name" value="Vaccinia Virus protein VP39"/>
    <property type="match status" value="1"/>
</dbReference>
<dbReference type="RefSeq" id="WP_134440682.1">
    <property type="nucleotide sequence ID" value="NZ_LXQC01000165.1"/>
</dbReference>
<gene>
    <name evidence="2" type="ORF">A7Q10_01615</name>
</gene>
<dbReference type="Proteomes" id="UP000297713">
    <property type="component" value="Unassembled WGS sequence"/>
</dbReference>
<evidence type="ECO:0000313" key="2">
    <source>
        <dbReference type="EMBL" id="TFE66980.1"/>
    </source>
</evidence>